<dbReference type="InterPro" id="IPR006671">
    <property type="entry name" value="Cyclin_N"/>
</dbReference>
<dbReference type="OrthoDB" id="10264655at2759"/>
<dbReference type="GO" id="GO:0016538">
    <property type="term" value="F:cyclin-dependent protein serine/threonine kinase regulator activity"/>
    <property type="evidence" value="ECO:0007669"/>
    <property type="project" value="InterPro"/>
</dbReference>
<dbReference type="Pfam" id="PF00134">
    <property type="entry name" value="Cyclin_N"/>
    <property type="match status" value="1"/>
</dbReference>
<feature type="domain" description="Cyclin N-terminal" evidence="1">
    <location>
        <begin position="34"/>
        <end position="94"/>
    </location>
</feature>
<dbReference type="Proteomes" id="UP000237271">
    <property type="component" value="Unassembled WGS sequence"/>
</dbReference>
<dbReference type="AlphaFoldDB" id="A0A2P4XBI3"/>
<dbReference type="InterPro" id="IPR043198">
    <property type="entry name" value="Cyclin/Ssn8"/>
</dbReference>
<sequence>MARSVSVHVVLPASSLACSPSLEDGINLNIECLHRSFGCELIQEAGVLLRLPQVVMATVQTLLHRFYYRKSLRHFDAFRVAVSCLFLAAKVEENW</sequence>
<accession>A0A2P4XBI3</accession>
<evidence type="ECO:0000313" key="3">
    <source>
        <dbReference type="Proteomes" id="UP000237271"/>
    </source>
</evidence>
<reference evidence="2 3" key="1">
    <citation type="journal article" date="2017" name="Genome Biol. Evol.">
        <title>Phytophthora megakarya and P. palmivora, closely related causal agents of cacao black pod rot, underwent increases in genome sizes and gene numbers by different mechanisms.</title>
        <authorList>
            <person name="Ali S.S."/>
            <person name="Shao J."/>
            <person name="Lary D.J."/>
            <person name="Kronmiller B."/>
            <person name="Shen D."/>
            <person name="Strem M.D."/>
            <person name="Amoako-Attah I."/>
            <person name="Akrofi A.Y."/>
            <person name="Begoude B.A."/>
            <person name="Ten Hoopen G.M."/>
            <person name="Coulibaly K."/>
            <person name="Kebe B.I."/>
            <person name="Melnick R.L."/>
            <person name="Guiltinan M.J."/>
            <person name="Tyler B.M."/>
            <person name="Meinhardt L.W."/>
            <person name="Bailey B.A."/>
        </authorList>
    </citation>
    <scope>NUCLEOTIDE SEQUENCE [LARGE SCALE GENOMIC DNA]</scope>
    <source>
        <strain evidence="3">sbr112.9</strain>
    </source>
</reference>
<dbReference type="EMBL" id="NCKW01015482">
    <property type="protein sequence ID" value="POM62912.1"/>
    <property type="molecule type" value="Genomic_DNA"/>
</dbReference>
<dbReference type="PROSITE" id="PS51257">
    <property type="entry name" value="PROKAR_LIPOPROTEIN"/>
    <property type="match status" value="1"/>
</dbReference>
<dbReference type="Gene3D" id="1.10.472.10">
    <property type="entry name" value="Cyclin-like"/>
    <property type="match status" value="1"/>
</dbReference>
<name>A0A2P4XBI3_9STRA</name>
<keyword evidence="3" id="KW-1185">Reference proteome</keyword>
<dbReference type="SUPFAM" id="SSF47954">
    <property type="entry name" value="Cyclin-like"/>
    <property type="match status" value="1"/>
</dbReference>
<gene>
    <name evidence="2" type="ORF">PHPALM_27863</name>
</gene>
<evidence type="ECO:0000259" key="1">
    <source>
        <dbReference type="Pfam" id="PF00134"/>
    </source>
</evidence>
<comment type="caution">
    <text evidence="2">The sequence shown here is derived from an EMBL/GenBank/DDBJ whole genome shotgun (WGS) entry which is preliminary data.</text>
</comment>
<protein>
    <submittedName>
        <fullName evidence="2">Cyclin-L1</fullName>
    </submittedName>
</protein>
<dbReference type="InterPro" id="IPR036915">
    <property type="entry name" value="Cyclin-like_sf"/>
</dbReference>
<dbReference type="PANTHER" id="PTHR10026">
    <property type="entry name" value="CYCLIN"/>
    <property type="match status" value="1"/>
</dbReference>
<organism evidence="2 3">
    <name type="scientific">Phytophthora palmivora</name>
    <dbReference type="NCBI Taxonomy" id="4796"/>
    <lineage>
        <taxon>Eukaryota</taxon>
        <taxon>Sar</taxon>
        <taxon>Stramenopiles</taxon>
        <taxon>Oomycota</taxon>
        <taxon>Peronosporomycetes</taxon>
        <taxon>Peronosporales</taxon>
        <taxon>Peronosporaceae</taxon>
        <taxon>Phytophthora</taxon>
    </lineage>
</organism>
<proteinExistence type="predicted"/>
<evidence type="ECO:0000313" key="2">
    <source>
        <dbReference type="EMBL" id="POM62912.1"/>
    </source>
</evidence>
<dbReference type="GO" id="GO:0006357">
    <property type="term" value="P:regulation of transcription by RNA polymerase II"/>
    <property type="evidence" value="ECO:0007669"/>
    <property type="project" value="InterPro"/>
</dbReference>